<gene>
    <name evidence="1" type="ORF">GZH47_22860</name>
</gene>
<evidence type="ECO:0000313" key="2">
    <source>
        <dbReference type="Proteomes" id="UP000479114"/>
    </source>
</evidence>
<dbReference type="Proteomes" id="UP000479114">
    <property type="component" value="Chromosome"/>
</dbReference>
<protein>
    <recommendedName>
        <fullName evidence="3">Spore coat protein</fullName>
    </recommendedName>
</protein>
<keyword evidence="2" id="KW-1185">Reference proteome</keyword>
<evidence type="ECO:0008006" key="3">
    <source>
        <dbReference type="Google" id="ProtNLM"/>
    </source>
</evidence>
<evidence type="ECO:0000313" key="1">
    <source>
        <dbReference type="EMBL" id="QHW33352.1"/>
    </source>
</evidence>
<sequence>MELGGIVLIQPLTGKELEYLVDSISNEDLLIKQNAVMAASASTPALKQIGMHMIQTHQQHTQMLIHAIGQHQQLAPTQPQSH</sequence>
<dbReference type="KEGG" id="prz:GZH47_22860"/>
<proteinExistence type="predicted"/>
<organism evidence="1 2">
    <name type="scientific">Paenibacillus rhizovicinus</name>
    <dbReference type="NCBI Taxonomy" id="2704463"/>
    <lineage>
        <taxon>Bacteria</taxon>
        <taxon>Bacillati</taxon>
        <taxon>Bacillota</taxon>
        <taxon>Bacilli</taxon>
        <taxon>Bacillales</taxon>
        <taxon>Paenibacillaceae</taxon>
        <taxon>Paenibacillus</taxon>
    </lineage>
</organism>
<name>A0A6C0PA01_9BACL</name>
<accession>A0A6C0PA01</accession>
<reference evidence="1 2" key="1">
    <citation type="submission" date="2020-02" db="EMBL/GenBank/DDBJ databases">
        <title>Paenibacillus sp. nov., isolated from rhizosphere soil of tomato.</title>
        <authorList>
            <person name="Weon H.-Y."/>
            <person name="Lee S.A."/>
        </authorList>
    </citation>
    <scope>NUCLEOTIDE SEQUENCE [LARGE SCALE GENOMIC DNA]</scope>
    <source>
        <strain evidence="1 2">14171R-81</strain>
    </source>
</reference>
<dbReference type="EMBL" id="CP048286">
    <property type="protein sequence ID" value="QHW33352.1"/>
    <property type="molecule type" value="Genomic_DNA"/>
</dbReference>
<dbReference type="AlphaFoldDB" id="A0A6C0PA01"/>